<evidence type="ECO:0000313" key="1">
    <source>
        <dbReference type="EMBL" id="GMQ61799.1"/>
    </source>
</evidence>
<keyword evidence="2" id="KW-1185">Reference proteome</keyword>
<gene>
    <name evidence="1" type="ORF">AN2V17_10290</name>
</gene>
<evidence type="ECO:0000313" key="2">
    <source>
        <dbReference type="Proteomes" id="UP001374599"/>
    </source>
</evidence>
<organism evidence="1 2">
    <name type="scientific">Vallitalea maricola</name>
    <dbReference type="NCBI Taxonomy" id="3074433"/>
    <lineage>
        <taxon>Bacteria</taxon>
        <taxon>Bacillati</taxon>
        <taxon>Bacillota</taxon>
        <taxon>Clostridia</taxon>
        <taxon>Lachnospirales</taxon>
        <taxon>Vallitaleaceae</taxon>
        <taxon>Vallitalea</taxon>
    </lineage>
</organism>
<name>A0ACB5UGW5_9FIRM</name>
<accession>A0ACB5UGW5</accession>
<protein>
    <submittedName>
        <fullName evidence="1">Biotin/lipoyl-binding protein</fullName>
    </submittedName>
</protein>
<proteinExistence type="predicted"/>
<comment type="caution">
    <text evidence="1">The sequence shown here is derived from an EMBL/GenBank/DDBJ whole genome shotgun (WGS) entry which is preliminary data.</text>
</comment>
<sequence length="125" mass="12440">MRNFQVTVNGNTYEVAVEELGNGQVATPVVSAPTAVPNKAAAPAKKPAAASAPAGATKVTAPMQGKIVDVKVSSGQQVQAGDVLAILEAMKMENEVVAPAAGTVASVNVSAGQSVETGDLIVSLN</sequence>
<dbReference type="EMBL" id="BTPU01000015">
    <property type="protein sequence ID" value="GMQ61799.1"/>
    <property type="molecule type" value="Genomic_DNA"/>
</dbReference>
<dbReference type="Proteomes" id="UP001374599">
    <property type="component" value="Unassembled WGS sequence"/>
</dbReference>
<reference evidence="1" key="1">
    <citation type="submission" date="2023-09" db="EMBL/GenBank/DDBJ databases">
        <title>Vallitalea sediminicola and Vallitalea maricola sp. nov., anaerobic bacteria isolated from marine sediment.</title>
        <authorList>
            <person name="Hirano S."/>
            <person name="Maeda A."/>
            <person name="Terahara T."/>
            <person name="Mori K."/>
            <person name="Hamada M."/>
            <person name="Matsumoto R."/>
            <person name="Kobayashi T."/>
        </authorList>
    </citation>
    <scope>NUCLEOTIDE SEQUENCE</scope>
    <source>
        <strain evidence="1">AN17-2</strain>
    </source>
</reference>